<accession>A0A2R6AAR7</accession>
<dbReference type="EMBL" id="NEXC01000024">
    <property type="protein sequence ID" value="PSN83439.1"/>
    <property type="molecule type" value="Genomic_DNA"/>
</dbReference>
<feature type="transmembrane region" description="Helical" evidence="1">
    <location>
        <begin position="6"/>
        <end position="25"/>
    </location>
</feature>
<feature type="transmembrane region" description="Helical" evidence="1">
    <location>
        <begin position="32"/>
        <end position="55"/>
    </location>
</feature>
<keyword evidence="1" id="KW-0812">Transmembrane</keyword>
<evidence type="ECO:0000256" key="1">
    <source>
        <dbReference type="SAM" id="Phobius"/>
    </source>
</evidence>
<gene>
    <name evidence="2" type="ORF">B9Q01_04800</name>
</gene>
<comment type="caution">
    <text evidence="2">The sequence shown here is derived from an EMBL/GenBank/DDBJ whole genome shotgun (WGS) entry which is preliminary data.</text>
</comment>
<keyword evidence="1" id="KW-1133">Transmembrane helix</keyword>
<name>A0A2R6AAR7_9ARCH</name>
<protein>
    <submittedName>
        <fullName evidence="2">Uncharacterized protein</fullName>
    </submittedName>
</protein>
<reference evidence="2 3" key="1">
    <citation type="submission" date="2017-04" db="EMBL/GenBank/DDBJ databases">
        <title>Novel microbial lineages endemic to geothermal iron-oxide mats fill important gaps in the evolutionary history of Archaea.</title>
        <authorList>
            <person name="Jay Z.J."/>
            <person name="Beam J.P."/>
            <person name="Dlakic M."/>
            <person name="Rusch D.B."/>
            <person name="Kozubal M.A."/>
            <person name="Inskeep W.P."/>
        </authorList>
    </citation>
    <scope>NUCLEOTIDE SEQUENCE [LARGE SCALE GENOMIC DNA]</scope>
    <source>
        <strain evidence="2">OSP_D</strain>
    </source>
</reference>
<evidence type="ECO:0000313" key="3">
    <source>
        <dbReference type="Proteomes" id="UP000240880"/>
    </source>
</evidence>
<keyword evidence="1" id="KW-0472">Membrane</keyword>
<dbReference type="Proteomes" id="UP000240880">
    <property type="component" value="Unassembled WGS sequence"/>
</dbReference>
<evidence type="ECO:0000313" key="2">
    <source>
        <dbReference type="EMBL" id="PSN83439.1"/>
    </source>
</evidence>
<proteinExistence type="predicted"/>
<dbReference type="AlphaFoldDB" id="A0A2R6AAR7"/>
<organism evidence="2 3">
    <name type="scientific">Candidatus Marsarchaeota G1 archaeon OSP_D</name>
    <dbReference type="NCBI Taxonomy" id="1978155"/>
    <lineage>
        <taxon>Archaea</taxon>
        <taxon>Candidatus Marsarchaeota</taxon>
        <taxon>Candidatus Marsarchaeota group 1</taxon>
    </lineage>
</organism>
<sequence>MNKALALYLVSTILTLFYALFYYFTTYHTQQTLYTGLISVAIFGGVLFIGSTVILEVDESLEEESVG</sequence>